<dbReference type="InterPro" id="IPR016162">
    <property type="entry name" value="Ald_DH_N"/>
</dbReference>
<dbReference type="Pfam" id="PF00171">
    <property type="entry name" value="Aldedh"/>
    <property type="match status" value="1"/>
</dbReference>
<reference evidence="3 4" key="1">
    <citation type="submission" date="2024-10" db="EMBL/GenBank/DDBJ databases">
        <title>The Natural Products Discovery Center: Release of the First 8490 Sequenced Strains for Exploring Actinobacteria Biosynthetic Diversity.</title>
        <authorList>
            <person name="Kalkreuter E."/>
            <person name="Kautsar S.A."/>
            <person name="Yang D."/>
            <person name="Bader C.D."/>
            <person name="Teijaro C.N."/>
            <person name="Fluegel L."/>
            <person name="Davis C.M."/>
            <person name="Simpson J.R."/>
            <person name="Lauterbach L."/>
            <person name="Steele A.D."/>
            <person name="Gui C."/>
            <person name="Meng S."/>
            <person name="Li G."/>
            <person name="Viehrig K."/>
            <person name="Ye F."/>
            <person name="Su P."/>
            <person name="Kiefer A.F."/>
            <person name="Nichols A."/>
            <person name="Cepeda A.J."/>
            <person name="Yan W."/>
            <person name="Fan B."/>
            <person name="Jiang Y."/>
            <person name="Adhikari A."/>
            <person name="Zheng C.-J."/>
            <person name="Schuster L."/>
            <person name="Cowan T.M."/>
            <person name="Smanski M.J."/>
            <person name="Chevrette M.G."/>
            <person name="De Carvalho L.P.S."/>
            <person name="Shen B."/>
        </authorList>
    </citation>
    <scope>NUCLEOTIDE SEQUENCE [LARGE SCALE GENOMIC DNA]</scope>
    <source>
        <strain evidence="3 4">NPDC002593</strain>
    </source>
</reference>
<protein>
    <submittedName>
        <fullName evidence="3">Aldehyde dehydrogenase family protein</fullName>
    </submittedName>
</protein>
<dbReference type="InterPro" id="IPR016163">
    <property type="entry name" value="Ald_DH_C"/>
</dbReference>
<dbReference type="InterPro" id="IPR050740">
    <property type="entry name" value="Aldehyde_DH_Superfamily"/>
</dbReference>
<dbReference type="InterPro" id="IPR016161">
    <property type="entry name" value="Ald_DH/histidinol_DH"/>
</dbReference>
<dbReference type="PANTHER" id="PTHR43353">
    <property type="entry name" value="SUCCINATE-SEMIALDEHYDE DEHYDROGENASE, MITOCHONDRIAL"/>
    <property type="match status" value="1"/>
</dbReference>
<name>A0ABW6S5J2_9NOCA</name>
<proteinExistence type="predicted"/>
<keyword evidence="4" id="KW-1185">Reference proteome</keyword>
<feature type="domain" description="Aldehyde dehydrogenase" evidence="2">
    <location>
        <begin position="2"/>
        <end position="409"/>
    </location>
</feature>
<dbReference type="Gene3D" id="3.40.309.10">
    <property type="entry name" value="Aldehyde Dehydrogenase, Chain A, domain 2"/>
    <property type="match status" value="1"/>
</dbReference>
<evidence type="ECO:0000313" key="4">
    <source>
        <dbReference type="Proteomes" id="UP001601992"/>
    </source>
</evidence>
<sequence length="417" mass="43444">MTAPADGRILGTLPMHTPDRVHANVARLREAQSEWRAMGVVGRAHWLTTFRDWLLDNEDPIAGLLAAETGRSATAAHREFRLSIDALDYHRTRGADFLTPPRTRGGRVPGTALRLAVAHRPCAVVGVISSWTAPMAAPLLDVIPALLAGSAVVVKPSSVTPLTMRALVTGWLDLGAPPVFEFAAGYEAGAAIVDVVDAVHFGGSPETGKVVALRAAARLVPCRLDIGGKSAAIVLAGADIGRAATGIALGGLAGSGQSCASIERVFVESAIYDAFLDRLVEEVIAFGSHDPDDATVEVMTSAAHVECVRQQIADALAKGARVRVGGNGHGHTVQPTVLADVDPAMAVLRQQTLGPVLPVVRVADVEQAVALANDPFAPCTSVWTSDDAAADDVAGRLTAARIAINEVSVHLATAFRL</sequence>
<dbReference type="Proteomes" id="UP001601992">
    <property type="component" value="Unassembled WGS sequence"/>
</dbReference>
<dbReference type="SUPFAM" id="SSF53720">
    <property type="entry name" value="ALDH-like"/>
    <property type="match status" value="1"/>
</dbReference>
<organism evidence="3 4">
    <name type="scientific">Nocardia jiangxiensis</name>
    <dbReference type="NCBI Taxonomy" id="282685"/>
    <lineage>
        <taxon>Bacteria</taxon>
        <taxon>Bacillati</taxon>
        <taxon>Actinomycetota</taxon>
        <taxon>Actinomycetes</taxon>
        <taxon>Mycobacteriales</taxon>
        <taxon>Nocardiaceae</taxon>
        <taxon>Nocardia</taxon>
    </lineage>
</organism>
<keyword evidence="1" id="KW-0560">Oxidoreductase</keyword>
<comment type="caution">
    <text evidence="3">The sequence shown here is derived from an EMBL/GenBank/DDBJ whole genome shotgun (WGS) entry which is preliminary data.</text>
</comment>
<dbReference type="RefSeq" id="WP_051193506.1">
    <property type="nucleotide sequence ID" value="NZ_JBIAQY010000010.1"/>
</dbReference>
<evidence type="ECO:0000313" key="3">
    <source>
        <dbReference type="EMBL" id="MFF3571570.1"/>
    </source>
</evidence>
<evidence type="ECO:0000256" key="1">
    <source>
        <dbReference type="ARBA" id="ARBA00023002"/>
    </source>
</evidence>
<gene>
    <name evidence="3" type="ORF">ACFYXQ_27705</name>
</gene>
<accession>A0ABW6S5J2</accession>
<dbReference type="Gene3D" id="3.40.605.10">
    <property type="entry name" value="Aldehyde Dehydrogenase, Chain A, domain 1"/>
    <property type="match status" value="1"/>
</dbReference>
<dbReference type="EMBL" id="JBIAQY010000010">
    <property type="protein sequence ID" value="MFF3571570.1"/>
    <property type="molecule type" value="Genomic_DNA"/>
</dbReference>
<dbReference type="PANTHER" id="PTHR43353:SF5">
    <property type="entry name" value="SUCCINATE-SEMIALDEHYDE DEHYDROGENASE, MITOCHONDRIAL"/>
    <property type="match status" value="1"/>
</dbReference>
<evidence type="ECO:0000259" key="2">
    <source>
        <dbReference type="Pfam" id="PF00171"/>
    </source>
</evidence>
<dbReference type="InterPro" id="IPR015590">
    <property type="entry name" value="Aldehyde_DH_dom"/>
</dbReference>